<keyword evidence="6 8" id="KW-1133">Transmembrane helix</keyword>
<dbReference type="InterPro" id="IPR050297">
    <property type="entry name" value="LipidA_mod_glycosyltrf_83"/>
</dbReference>
<evidence type="ECO:0000256" key="3">
    <source>
        <dbReference type="ARBA" id="ARBA00022676"/>
    </source>
</evidence>
<evidence type="ECO:0000313" key="9">
    <source>
        <dbReference type="EMBL" id="MEZ0490670.1"/>
    </source>
</evidence>
<dbReference type="PANTHER" id="PTHR33908:SF3">
    <property type="entry name" value="UNDECAPRENYL PHOSPHATE-ALPHA-4-AMINO-4-DEOXY-L-ARABINOSE ARABINOSYL TRANSFERASE"/>
    <property type="match status" value="1"/>
</dbReference>
<organism evidence="9 10">
    <name type="scientific">Kineococcus mangrovi</name>
    <dbReference type="NCBI Taxonomy" id="1660183"/>
    <lineage>
        <taxon>Bacteria</taxon>
        <taxon>Bacillati</taxon>
        <taxon>Actinomycetota</taxon>
        <taxon>Actinomycetes</taxon>
        <taxon>Kineosporiales</taxon>
        <taxon>Kineosporiaceae</taxon>
        <taxon>Kineococcus</taxon>
    </lineage>
</organism>
<feature type="transmembrane region" description="Helical" evidence="8">
    <location>
        <begin position="218"/>
        <end position="238"/>
    </location>
</feature>
<evidence type="ECO:0000313" key="10">
    <source>
        <dbReference type="Proteomes" id="UP001566476"/>
    </source>
</evidence>
<evidence type="ECO:0000256" key="5">
    <source>
        <dbReference type="ARBA" id="ARBA00022692"/>
    </source>
</evidence>
<dbReference type="PANTHER" id="PTHR33908">
    <property type="entry name" value="MANNOSYLTRANSFERASE YKCB-RELATED"/>
    <property type="match status" value="1"/>
</dbReference>
<accession>A0ABV4HW67</accession>
<comment type="caution">
    <text evidence="9">The sequence shown here is derived from an EMBL/GenBank/DDBJ whole genome shotgun (WGS) entry which is preliminary data.</text>
</comment>
<evidence type="ECO:0000256" key="8">
    <source>
        <dbReference type="SAM" id="Phobius"/>
    </source>
</evidence>
<dbReference type="GO" id="GO:0016757">
    <property type="term" value="F:glycosyltransferase activity"/>
    <property type="evidence" value="ECO:0007669"/>
    <property type="project" value="UniProtKB-KW"/>
</dbReference>
<feature type="transmembrane region" description="Helical" evidence="8">
    <location>
        <begin position="280"/>
        <end position="301"/>
    </location>
</feature>
<keyword evidence="10" id="KW-1185">Reference proteome</keyword>
<feature type="transmembrane region" description="Helical" evidence="8">
    <location>
        <begin position="369"/>
        <end position="385"/>
    </location>
</feature>
<evidence type="ECO:0000256" key="2">
    <source>
        <dbReference type="ARBA" id="ARBA00022475"/>
    </source>
</evidence>
<dbReference type="EC" id="2.4.-.-" evidence="9"/>
<evidence type="ECO:0000256" key="1">
    <source>
        <dbReference type="ARBA" id="ARBA00004651"/>
    </source>
</evidence>
<keyword evidence="4 9" id="KW-0808">Transferase</keyword>
<dbReference type="RefSeq" id="WP_370716726.1">
    <property type="nucleotide sequence ID" value="NZ_JBGGTQ010000001.1"/>
</dbReference>
<gene>
    <name evidence="9" type="ORF">AB2L28_00280</name>
</gene>
<keyword evidence="5 8" id="KW-0812">Transmembrane</keyword>
<comment type="subcellular location">
    <subcellularLocation>
        <location evidence="1">Cell membrane</location>
        <topology evidence="1">Multi-pass membrane protein</topology>
    </subcellularLocation>
</comment>
<feature type="transmembrane region" description="Helical" evidence="8">
    <location>
        <begin position="21"/>
        <end position="40"/>
    </location>
</feature>
<keyword evidence="7 8" id="KW-0472">Membrane</keyword>
<feature type="transmembrane region" description="Helical" evidence="8">
    <location>
        <begin position="145"/>
        <end position="164"/>
    </location>
</feature>
<evidence type="ECO:0000256" key="4">
    <source>
        <dbReference type="ARBA" id="ARBA00022679"/>
    </source>
</evidence>
<keyword evidence="2" id="KW-1003">Cell membrane</keyword>
<protein>
    <submittedName>
        <fullName evidence="9">Glycosyltransferase family 39 protein</fullName>
        <ecNumber evidence="9">2.4.-.-</ecNumber>
    </submittedName>
</protein>
<name>A0ABV4HW67_9ACTN</name>
<evidence type="ECO:0000256" key="7">
    <source>
        <dbReference type="ARBA" id="ARBA00023136"/>
    </source>
</evidence>
<proteinExistence type="predicted"/>
<dbReference type="EMBL" id="JBGGTQ010000001">
    <property type="protein sequence ID" value="MEZ0490670.1"/>
    <property type="molecule type" value="Genomic_DNA"/>
</dbReference>
<feature type="transmembrane region" description="Helical" evidence="8">
    <location>
        <begin position="313"/>
        <end position="332"/>
    </location>
</feature>
<sequence>MSAPAVATAVGTAPRGRPREAVLLPLVGLASTLVVLLGAWRPSLWTDEAATLSAAQRSPAQLWRMLQHLDAVHGLYYAAMHVWTGLAGTSPLALRLPSAVAVGLGAVGVLVLARRLTGNPSTALLAAAAFTLLPRTAWSGTEARSTAAATALAVWCTVLLARALAAPSGPPARRWWAGYALVAATGVVLDVYLLLLLAAHAVTVCLLREVPTRRRRPWPVAAGAALALASPVVVLAGGQGGQLGGSSPGPVTLLRRVAVDQFFLGETPTAGSGATAGWSWWQPAALALAALGWALVVLALARPGAPGGALARWCLPWLLLPSGLVALAALAAPAAAGPLHNPRYFAFCAPALAVLLARALSVLPRRRRVLVGGLAVLLALPVLVSQRTAHAKSASDWAQVAEHLCRDASPGDAVYFGARRPPVGGQVGLTTRGVSVAYPRCFERLDDLTLTRTPAAAGDLTGRSRPLAAAGAALAAHDTVWVVRRPTDATVAADDETLADAGFTVRGRWSGPLDEVVEFTRR</sequence>
<reference evidence="9 10" key="1">
    <citation type="submission" date="2024-07" db="EMBL/GenBank/DDBJ databases">
        <authorList>
            <person name="Thanompreechachai J."/>
            <person name="Duangmal K."/>
        </authorList>
    </citation>
    <scope>NUCLEOTIDE SEQUENCE [LARGE SCALE GENOMIC DNA]</scope>
    <source>
        <strain evidence="9 10">TBRC 1896</strain>
    </source>
</reference>
<feature type="transmembrane region" description="Helical" evidence="8">
    <location>
        <begin position="344"/>
        <end position="362"/>
    </location>
</feature>
<feature type="transmembrane region" description="Helical" evidence="8">
    <location>
        <begin position="176"/>
        <end position="206"/>
    </location>
</feature>
<evidence type="ECO:0000256" key="6">
    <source>
        <dbReference type="ARBA" id="ARBA00022989"/>
    </source>
</evidence>
<keyword evidence="3 9" id="KW-0328">Glycosyltransferase</keyword>
<dbReference type="Proteomes" id="UP001566476">
    <property type="component" value="Unassembled WGS sequence"/>
</dbReference>
<feature type="transmembrane region" description="Helical" evidence="8">
    <location>
        <begin position="92"/>
        <end position="113"/>
    </location>
</feature>